<dbReference type="Proteomes" id="UP000253345">
    <property type="component" value="Unassembled WGS sequence"/>
</dbReference>
<proteinExistence type="predicted"/>
<feature type="region of interest" description="Disordered" evidence="1">
    <location>
        <begin position="1"/>
        <end position="23"/>
    </location>
</feature>
<dbReference type="InterPro" id="IPR045386">
    <property type="entry name" value="DUF6525"/>
</dbReference>
<evidence type="ECO:0000256" key="1">
    <source>
        <dbReference type="SAM" id="MobiDB-lite"/>
    </source>
</evidence>
<dbReference type="EMBL" id="QPJL01000010">
    <property type="protein sequence ID" value="RCW83382.1"/>
    <property type="molecule type" value="Genomic_DNA"/>
</dbReference>
<evidence type="ECO:0000313" key="3">
    <source>
        <dbReference type="Proteomes" id="UP000253345"/>
    </source>
</evidence>
<accession>A0A368YT37</accession>
<dbReference type="Pfam" id="PF20135">
    <property type="entry name" value="DUF6525"/>
    <property type="match status" value="1"/>
</dbReference>
<dbReference type="RefSeq" id="WP_220269830.1">
    <property type="nucleotide sequence ID" value="NZ_QPJL01000010.1"/>
</dbReference>
<sequence length="103" mass="11152">MRGRDKAGNLATTLPRGGSGRPMAQYDRLPAELRLWLAGAALPWSAASALRLWRRALREAGGDISRARARLDRAEARMLTREAARIWGAAHPLATHEMAGAGP</sequence>
<dbReference type="AlphaFoldDB" id="A0A368YT37"/>
<keyword evidence="3" id="KW-1185">Reference proteome</keyword>
<reference evidence="2 3" key="1">
    <citation type="submission" date="2018-07" db="EMBL/GenBank/DDBJ databases">
        <title>Genomic Encyclopedia of Type Strains, Phase III (KMG-III): the genomes of soil and plant-associated and newly described type strains.</title>
        <authorList>
            <person name="Whitman W."/>
        </authorList>
    </citation>
    <scope>NUCLEOTIDE SEQUENCE [LARGE SCALE GENOMIC DNA]</scope>
    <source>
        <strain evidence="2 3">CECT 8525</strain>
    </source>
</reference>
<protein>
    <submittedName>
        <fullName evidence="2">Uncharacterized protein</fullName>
    </submittedName>
</protein>
<name>A0A368YT37_9RHOB</name>
<evidence type="ECO:0000313" key="2">
    <source>
        <dbReference type="EMBL" id="RCW83382.1"/>
    </source>
</evidence>
<gene>
    <name evidence="2" type="ORF">DFP89_11063</name>
</gene>
<organism evidence="2 3">
    <name type="scientific">Paracoccus lutimaris</name>
    <dbReference type="NCBI Taxonomy" id="1490030"/>
    <lineage>
        <taxon>Bacteria</taxon>
        <taxon>Pseudomonadati</taxon>
        <taxon>Pseudomonadota</taxon>
        <taxon>Alphaproteobacteria</taxon>
        <taxon>Rhodobacterales</taxon>
        <taxon>Paracoccaceae</taxon>
        <taxon>Paracoccus</taxon>
    </lineage>
</organism>
<comment type="caution">
    <text evidence="2">The sequence shown here is derived from an EMBL/GenBank/DDBJ whole genome shotgun (WGS) entry which is preliminary data.</text>
</comment>